<proteinExistence type="predicted"/>
<evidence type="ECO:0000256" key="1">
    <source>
        <dbReference type="SAM" id="MobiDB-lite"/>
    </source>
</evidence>
<keyword evidence="3" id="KW-1185">Reference proteome</keyword>
<reference evidence="2 3" key="1">
    <citation type="submission" date="2014-06" db="EMBL/GenBank/DDBJ databases">
        <title>Evolutionary Origins and Diversification of the Mycorrhizal Mutualists.</title>
        <authorList>
            <consortium name="DOE Joint Genome Institute"/>
            <consortium name="Mycorrhizal Genomics Consortium"/>
            <person name="Kohler A."/>
            <person name="Kuo A."/>
            <person name="Nagy L.G."/>
            <person name="Floudas D."/>
            <person name="Copeland A."/>
            <person name="Barry K.W."/>
            <person name="Cichocki N."/>
            <person name="Veneault-Fourrey C."/>
            <person name="LaButti K."/>
            <person name="Lindquist E.A."/>
            <person name="Lipzen A."/>
            <person name="Lundell T."/>
            <person name="Morin E."/>
            <person name="Murat C."/>
            <person name="Riley R."/>
            <person name="Ohm R."/>
            <person name="Sun H."/>
            <person name="Tunlid A."/>
            <person name="Henrissat B."/>
            <person name="Grigoriev I.V."/>
            <person name="Hibbett D.S."/>
            <person name="Martin F."/>
        </authorList>
    </citation>
    <scope>NUCLEOTIDE SEQUENCE [LARGE SCALE GENOMIC DNA]</scope>
    <source>
        <strain evidence="2 3">SS14</strain>
    </source>
</reference>
<dbReference type="InterPro" id="IPR040521">
    <property type="entry name" value="KDZ"/>
</dbReference>
<evidence type="ECO:0000313" key="2">
    <source>
        <dbReference type="EMBL" id="KIJ32668.1"/>
    </source>
</evidence>
<name>A0A0C9TR37_SPHS4</name>
<dbReference type="Pfam" id="PF18758">
    <property type="entry name" value="KDZ"/>
    <property type="match status" value="1"/>
</dbReference>
<dbReference type="AlphaFoldDB" id="A0A0C9TR37"/>
<sequence length="275" mass="30362">LWQQCPACFGQQHWGGDPKTNPDVQVAIDGNFTHQRYSSVEGDPEIVPLSQLTIWLTEGELEVARQHIQDAHDRTGKRQQSTRLPDGSLDQCEKAHKAARDRGDEVTTGVMASKGVMALVCRHDVPIFICDITTPGEQRFYSISLLQKLSLLLPTNATIGLLYDIACLLDHSIAKAGLPYRHDLIPDISPHLSLATAAFHAYAHQFSCQIVFHPHKRVGFGMTNGEGNEHIWALSKDTIGSERISGVGFPPVLRLALPLTPDSAQQTFIFINSQI</sequence>
<feature type="non-terminal residue" evidence="2">
    <location>
        <position position="1"/>
    </location>
</feature>
<accession>A0A0C9TR37</accession>
<dbReference type="PANTHER" id="PTHR33096">
    <property type="entry name" value="CXC2 DOMAIN-CONTAINING PROTEIN"/>
    <property type="match status" value="1"/>
</dbReference>
<dbReference type="HOGENOM" id="CLU_004552_1_0_1"/>
<dbReference type="OrthoDB" id="3364670at2759"/>
<dbReference type="EMBL" id="KN837223">
    <property type="protein sequence ID" value="KIJ32668.1"/>
    <property type="molecule type" value="Genomic_DNA"/>
</dbReference>
<feature type="non-terminal residue" evidence="2">
    <location>
        <position position="275"/>
    </location>
</feature>
<feature type="region of interest" description="Disordered" evidence="1">
    <location>
        <begin position="68"/>
        <end position="89"/>
    </location>
</feature>
<organism evidence="2 3">
    <name type="scientific">Sphaerobolus stellatus (strain SS14)</name>
    <dbReference type="NCBI Taxonomy" id="990650"/>
    <lineage>
        <taxon>Eukaryota</taxon>
        <taxon>Fungi</taxon>
        <taxon>Dikarya</taxon>
        <taxon>Basidiomycota</taxon>
        <taxon>Agaricomycotina</taxon>
        <taxon>Agaricomycetes</taxon>
        <taxon>Phallomycetidae</taxon>
        <taxon>Geastrales</taxon>
        <taxon>Sphaerobolaceae</taxon>
        <taxon>Sphaerobolus</taxon>
    </lineage>
</organism>
<gene>
    <name evidence="2" type="ORF">M422DRAFT_184137</name>
</gene>
<protein>
    <submittedName>
        <fullName evidence="2">Uncharacterized protein</fullName>
    </submittedName>
</protein>
<dbReference type="Proteomes" id="UP000054279">
    <property type="component" value="Unassembled WGS sequence"/>
</dbReference>
<evidence type="ECO:0000313" key="3">
    <source>
        <dbReference type="Proteomes" id="UP000054279"/>
    </source>
</evidence>
<dbReference type="PANTHER" id="PTHR33096:SF1">
    <property type="entry name" value="CXC1-LIKE CYSTEINE CLUSTER ASSOCIATED WITH KDZ TRANSPOSASES DOMAIN-CONTAINING PROTEIN"/>
    <property type="match status" value="1"/>
</dbReference>